<proteinExistence type="predicted"/>
<dbReference type="Proteomes" id="UP000887116">
    <property type="component" value="Unassembled WGS sequence"/>
</dbReference>
<protein>
    <submittedName>
        <fullName evidence="2">Uncharacterized protein</fullName>
    </submittedName>
</protein>
<gene>
    <name evidence="2" type="ORF">TNCT_166081</name>
</gene>
<evidence type="ECO:0000313" key="2">
    <source>
        <dbReference type="EMBL" id="GFR01812.1"/>
    </source>
</evidence>
<sequence length="107" mass="12037">MGKMRGGKSNSSHFSPKRVARPPIVKAYVRHVGSAAEGNARWRYCGVRFCLNEVFLPSTQRWRRFEFRKPRQREKTGGGGGKGSPDSAVDPHTCVHSCRPFHACMHP</sequence>
<comment type="caution">
    <text evidence="2">The sequence shown here is derived from an EMBL/GenBank/DDBJ whole genome shotgun (WGS) entry which is preliminary data.</text>
</comment>
<feature type="compositionally biased region" description="Basic and acidic residues" evidence="1">
    <location>
        <begin position="66"/>
        <end position="76"/>
    </location>
</feature>
<dbReference type="EMBL" id="BMAO01035171">
    <property type="protein sequence ID" value="GFR01812.1"/>
    <property type="molecule type" value="Genomic_DNA"/>
</dbReference>
<feature type="region of interest" description="Disordered" evidence="1">
    <location>
        <begin position="66"/>
        <end position="91"/>
    </location>
</feature>
<evidence type="ECO:0000256" key="1">
    <source>
        <dbReference type="SAM" id="MobiDB-lite"/>
    </source>
</evidence>
<dbReference type="AlphaFoldDB" id="A0A8X6LAU7"/>
<organism evidence="2 3">
    <name type="scientific">Trichonephila clavata</name>
    <name type="common">Joro spider</name>
    <name type="synonym">Nephila clavata</name>
    <dbReference type="NCBI Taxonomy" id="2740835"/>
    <lineage>
        <taxon>Eukaryota</taxon>
        <taxon>Metazoa</taxon>
        <taxon>Ecdysozoa</taxon>
        <taxon>Arthropoda</taxon>
        <taxon>Chelicerata</taxon>
        <taxon>Arachnida</taxon>
        <taxon>Araneae</taxon>
        <taxon>Araneomorphae</taxon>
        <taxon>Entelegynae</taxon>
        <taxon>Araneoidea</taxon>
        <taxon>Nephilidae</taxon>
        <taxon>Trichonephila</taxon>
    </lineage>
</organism>
<reference evidence="2" key="1">
    <citation type="submission" date="2020-07" db="EMBL/GenBank/DDBJ databases">
        <title>Multicomponent nature underlies the extraordinary mechanical properties of spider dragline silk.</title>
        <authorList>
            <person name="Kono N."/>
            <person name="Nakamura H."/>
            <person name="Mori M."/>
            <person name="Yoshida Y."/>
            <person name="Ohtoshi R."/>
            <person name="Malay A.D."/>
            <person name="Moran D.A.P."/>
            <person name="Tomita M."/>
            <person name="Numata K."/>
            <person name="Arakawa K."/>
        </authorList>
    </citation>
    <scope>NUCLEOTIDE SEQUENCE</scope>
</reference>
<feature type="region of interest" description="Disordered" evidence="1">
    <location>
        <begin position="1"/>
        <end position="20"/>
    </location>
</feature>
<evidence type="ECO:0000313" key="3">
    <source>
        <dbReference type="Proteomes" id="UP000887116"/>
    </source>
</evidence>
<name>A0A8X6LAU7_TRICU</name>
<accession>A0A8X6LAU7</accession>
<keyword evidence="3" id="KW-1185">Reference proteome</keyword>